<keyword evidence="2" id="KW-0732">Signal</keyword>
<protein>
    <submittedName>
        <fullName evidence="3">Uncharacterized protein</fullName>
    </submittedName>
</protein>
<reference evidence="3 4" key="1">
    <citation type="journal article" date="2013" name="PLoS Genet.">
        <title>Genomic mechanisms accounting for the adaptation to parasitism in nematode-trapping fungi.</title>
        <authorList>
            <person name="Meerupati T."/>
            <person name="Andersson K.M."/>
            <person name="Friman E."/>
            <person name="Kumar D."/>
            <person name="Tunlid A."/>
            <person name="Ahren D."/>
        </authorList>
    </citation>
    <scope>NUCLEOTIDE SEQUENCE [LARGE SCALE GENOMIC DNA]</scope>
    <source>
        <strain evidence="3 4">CBS 200.50</strain>
    </source>
</reference>
<dbReference type="Proteomes" id="UP000015100">
    <property type="component" value="Unassembled WGS sequence"/>
</dbReference>
<name>S8A279_DACHA</name>
<evidence type="ECO:0000313" key="4">
    <source>
        <dbReference type="Proteomes" id="UP000015100"/>
    </source>
</evidence>
<feature type="signal peptide" evidence="2">
    <location>
        <begin position="1"/>
        <end position="23"/>
    </location>
</feature>
<keyword evidence="4" id="KW-1185">Reference proteome</keyword>
<sequence length="591" mass="66550">MMPTVTDGIFLFFFIIFPLTVSGWLMQLATTQTKTETTFAGQQVISPEYLYQGGENALSLDPNSCITINYENLSADAKINHFNFARDIPDWDFTISHAANLVDAIRGVFFYEGSSCETLTIKVAYRIPDEYQPPSTLFLAGGPIEPPYKLGSWRPVWLSGQGGYSTVLKKIKVGSYETFSNSEEVLAEILKTIQASDHPHNQRPHNTSPHRINIDEEIAHPDYLVDSAQSYRQNSYPLVNDEPEPWLEGVDTNLALPSGVEGGNDLDLGYSDGNFMFPPYGYDVDFSKFIRSRTPSQDAALGIPSELVPIGKNVERSGHMVEEVPETVEEDELEEGYTENNLRLQLEGDYILEQMQIQEALQSDKELKGTKDANTLKKTKEFTTAEDNRLAEVAEEDPRIIEEDLPSAINPQREGGDLVPDISQTRLQQSGPEEFAEEEVQGQKKLQMEMPPPTRPTNRGQVSDSTPLIPNWENQALLNNRLTFAKAVQDLDKKYLPSVFRILVNANNMIHKTILELTSDRDLTHTDAYLLKIESLSQQRINFLITNERLFLEHLQDAVQKMSENDARILTKGADSEEIRAQEKPSEGGQR</sequence>
<evidence type="ECO:0000313" key="3">
    <source>
        <dbReference type="EMBL" id="EPS37115.1"/>
    </source>
</evidence>
<evidence type="ECO:0000256" key="1">
    <source>
        <dbReference type="SAM" id="MobiDB-lite"/>
    </source>
</evidence>
<comment type="caution">
    <text evidence="3">The sequence shown here is derived from an EMBL/GenBank/DDBJ whole genome shotgun (WGS) entry which is preliminary data.</text>
</comment>
<gene>
    <name evidence="3" type="ORF">H072_9269</name>
</gene>
<reference evidence="4" key="2">
    <citation type="submission" date="2013-04" db="EMBL/GenBank/DDBJ databases">
        <title>Genomic mechanisms accounting for the adaptation to parasitism in nematode-trapping fungi.</title>
        <authorList>
            <person name="Ahren D.G."/>
        </authorList>
    </citation>
    <scope>NUCLEOTIDE SEQUENCE [LARGE SCALE GENOMIC DNA]</scope>
    <source>
        <strain evidence="4">CBS 200.50</strain>
    </source>
</reference>
<dbReference type="OrthoDB" id="5429513at2759"/>
<dbReference type="EMBL" id="AQGS01000757">
    <property type="protein sequence ID" value="EPS37115.1"/>
    <property type="molecule type" value="Genomic_DNA"/>
</dbReference>
<feature type="chain" id="PRO_5004560156" evidence="2">
    <location>
        <begin position="24"/>
        <end position="591"/>
    </location>
</feature>
<organism evidence="3 4">
    <name type="scientific">Dactylellina haptotyla (strain CBS 200.50)</name>
    <name type="common">Nematode-trapping fungus</name>
    <name type="synonym">Monacrosporium haptotylum</name>
    <dbReference type="NCBI Taxonomy" id="1284197"/>
    <lineage>
        <taxon>Eukaryota</taxon>
        <taxon>Fungi</taxon>
        <taxon>Dikarya</taxon>
        <taxon>Ascomycota</taxon>
        <taxon>Pezizomycotina</taxon>
        <taxon>Orbiliomycetes</taxon>
        <taxon>Orbiliales</taxon>
        <taxon>Orbiliaceae</taxon>
        <taxon>Dactylellina</taxon>
    </lineage>
</organism>
<feature type="region of interest" description="Disordered" evidence="1">
    <location>
        <begin position="570"/>
        <end position="591"/>
    </location>
</feature>
<accession>S8A279</accession>
<proteinExistence type="predicted"/>
<feature type="region of interest" description="Disordered" evidence="1">
    <location>
        <begin position="444"/>
        <end position="463"/>
    </location>
</feature>
<evidence type="ECO:0000256" key="2">
    <source>
        <dbReference type="SAM" id="SignalP"/>
    </source>
</evidence>
<dbReference type="HOGENOM" id="CLU_461517_0_0_1"/>
<dbReference type="OMA" id="SCITINY"/>
<dbReference type="AlphaFoldDB" id="S8A279"/>